<proteinExistence type="predicted"/>
<keyword evidence="3" id="KW-1185">Reference proteome</keyword>
<accession>A0A4R3JBX9</accession>
<dbReference type="Pfam" id="PF11748">
    <property type="entry name" value="DUF3306"/>
    <property type="match status" value="1"/>
</dbReference>
<sequence>MAEGKSFLRRWSAQKIIGDASDGGGPSPVLNEPKDSTYEDGVGSEMSAAPLSKAVDGEGDGVLGDGCSAQTPEEIAAALPDIDTLDRDSDYTPFLGEGVPRDLAQKALRKLWRSDPALSNLDGLNDYDDDYSALGIVEQIVETVFEAVKPTFEEQDDPGEDARAYPGSPVSSPESSSHAAAAQVGPNEPVTAKVGDVDASRAQRDGKEGGVGDRDRE</sequence>
<feature type="compositionally biased region" description="Basic and acidic residues" evidence="1">
    <location>
        <begin position="195"/>
        <end position="217"/>
    </location>
</feature>
<comment type="caution">
    <text evidence="2">The sequence shown here is derived from an EMBL/GenBank/DDBJ whole genome shotgun (WGS) entry which is preliminary data.</text>
</comment>
<protein>
    <submittedName>
        <fullName evidence="2">Uncharacterized protein DUF3306</fullName>
    </submittedName>
</protein>
<organism evidence="2 3">
    <name type="scientific">Varunaivibrio sulfuroxidans</name>
    <dbReference type="NCBI Taxonomy" id="1773489"/>
    <lineage>
        <taxon>Bacteria</taxon>
        <taxon>Pseudomonadati</taxon>
        <taxon>Pseudomonadota</taxon>
        <taxon>Alphaproteobacteria</taxon>
        <taxon>Rhodospirillales</taxon>
        <taxon>Magnetovibrionaceae</taxon>
        <taxon>Varunaivibrio</taxon>
    </lineage>
</organism>
<evidence type="ECO:0000313" key="3">
    <source>
        <dbReference type="Proteomes" id="UP000295304"/>
    </source>
</evidence>
<dbReference type="AlphaFoldDB" id="A0A4R3JBX9"/>
<dbReference type="Proteomes" id="UP000295304">
    <property type="component" value="Unassembled WGS sequence"/>
</dbReference>
<name>A0A4R3JBX9_9PROT</name>
<feature type="compositionally biased region" description="Low complexity" evidence="1">
    <location>
        <begin position="166"/>
        <end position="182"/>
    </location>
</feature>
<dbReference type="InterPro" id="IPR021735">
    <property type="entry name" value="DUF3306"/>
</dbReference>
<gene>
    <name evidence="2" type="ORF">EDD55_10379</name>
</gene>
<evidence type="ECO:0000256" key="1">
    <source>
        <dbReference type="SAM" id="MobiDB-lite"/>
    </source>
</evidence>
<feature type="region of interest" description="Disordered" evidence="1">
    <location>
        <begin position="150"/>
        <end position="217"/>
    </location>
</feature>
<evidence type="ECO:0000313" key="2">
    <source>
        <dbReference type="EMBL" id="TCS63458.1"/>
    </source>
</evidence>
<dbReference type="EMBL" id="SLZW01000003">
    <property type="protein sequence ID" value="TCS63458.1"/>
    <property type="molecule type" value="Genomic_DNA"/>
</dbReference>
<feature type="region of interest" description="Disordered" evidence="1">
    <location>
        <begin position="78"/>
        <end position="97"/>
    </location>
</feature>
<feature type="region of interest" description="Disordered" evidence="1">
    <location>
        <begin position="16"/>
        <end position="69"/>
    </location>
</feature>
<reference evidence="2 3" key="1">
    <citation type="submission" date="2019-03" db="EMBL/GenBank/DDBJ databases">
        <title>Genomic Encyclopedia of Type Strains, Phase IV (KMG-IV): sequencing the most valuable type-strain genomes for metagenomic binning, comparative biology and taxonomic classification.</title>
        <authorList>
            <person name="Goeker M."/>
        </authorList>
    </citation>
    <scope>NUCLEOTIDE SEQUENCE [LARGE SCALE GENOMIC DNA]</scope>
    <source>
        <strain evidence="2 3">DSM 101688</strain>
    </source>
</reference>